<dbReference type="EMBL" id="JPRM01000005">
    <property type="protein sequence ID" value="KFF18780.1"/>
    <property type="molecule type" value="Genomic_DNA"/>
</dbReference>
<name>A0A086AQ16_FLAHY</name>
<dbReference type="AlphaFoldDB" id="A0A086AQ16"/>
<dbReference type="Pfam" id="PF00027">
    <property type="entry name" value="cNMP_binding"/>
    <property type="match status" value="1"/>
</dbReference>
<evidence type="ECO:0000259" key="1">
    <source>
        <dbReference type="PROSITE" id="PS50042"/>
    </source>
</evidence>
<protein>
    <submittedName>
        <fullName evidence="2">Cyclic nucleotide-binding protein</fullName>
    </submittedName>
</protein>
<comment type="caution">
    <text evidence="2">The sequence shown here is derived from an EMBL/GenBank/DDBJ whole genome shotgun (WGS) entry which is preliminary data.</text>
</comment>
<reference evidence="2 4" key="1">
    <citation type="submission" date="2014-07" db="EMBL/GenBank/DDBJ databases">
        <title>Genome of Flavobacterium hydatis DSM 2063.</title>
        <authorList>
            <person name="Pipes S.E."/>
            <person name="Stropko S.J."/>
            <person name="Newman J.D."/>
        </authorList>
    </citation>
    <scope>NUCLEOTIDE SEQUENCE [LARGE SCALE GENOMIC DNA]</scope>
    <source>
        <strain evidence="2 4">DSM 2063</strain>
    </source>
</reference>
<dbReference type="STRING" id="991.IW20_04210"/>
<gene>
    <name evidence="3" type="ORF">B0A62_21415</name>
    <name evidence="2" type="ORF">IW20_04210</name>
</gene>
<evidence type="ECO:0000313" key="3">
    <source>
        <dbReference type="EMBL" id="OXA88803.1"/>
    </source>
</evidence>
<dbReference type="RefSeq" id="WP_035619242.1">
    <property type="nucleotide sequence ID" value="NZ_JBEWQG010000002.1"/>
</dbReference>
<keyword evidence="5" id="KW-1185">Reference proteome</keyword>
<dbReference type="Proteomes" id="UP000198424">
    <property type="component" value="Unassembled WGS sequence"/>
</dbReference>
<sequence>MENRDKKAILNRLALPEKEQEEISNISRYKVIQKGEYFINEGEIPRKFAIVIKGLFRYVYIHENGNEFTKGIIDENNFLSSYSAMIYNTPSYFFIEALEDAEIFEIDYECWLKVKESNPFWNGFLLTIIEKAFSVKEKRERELLLLDAEKRYEIFVTEFPNLESRVSQQIIASYLGIQPESLSRIKRRYKGLT</sequence>
<dbReference type="InterPro" id="IPR018490">
    <property type="entry name" value="cNMP-bd_dom_sf"/>
</dbReference>
<dbReference type="SUPFAM" id="SSF51206">
    <property type="entry name" value="cAMP-binding domain-like"/>
    <property type="match status" value="1"/>
</dbReference>
<dbReference type="Gene3D" id="2.60.120.10">
    <property type="entry name" value="Jelly Rolls"/>
    <property type="match status" value="1"/>
</dbReference>
<evidence type="ECO:0000313" key="2">
    <source>
        <dbReference type="EMBL" id="KFF18780.1"/>
    </source>
</evidence>
<organism evidence="2 4">
    <name type="scientific">Flavobacterium hydatis</name>
    <name type="common">Cytophaga aquatilis</name>
    <dbReference type="NCBI Taxonomy" id="991"/>
    <lineage>
        <taxon>Bacteria</taxon>
        <taxon>Pseudomonadati</taxon>
        <taxon>Bacteroidota</taxon>
        <taxon>Flavobacteriia</taxon>
        <taxon>Flavobacteriales</taxon>
        <taxon>Flavobacteriaceae</taxon>
        <taxon>Flavobacterium</taxon>
    </lineage>
</organism>
<dbReference type="OrthoDB" id="758145at2"/>
<dbReference type="PROSITE" id="PS50042">
    <property type="entry name" value="CNMP_BINDING_3"/>
    <property type="match status" value="1"/>
</dbReference>
<dbReference type="InterPro" id="IPR014710">
    <property type="entry name" value="RmlC-like_jellyroll"/>
</dbReference>
<dbReference type="InterPro" id="IPR000595">
    <property type="entry name" value="cNMP-bd_dom"/>
</dbReference>
<dbReference type="EMBL" id="MUGY01000032">
    <property type="protein sequence ID" value="OXA88803.1"/>
    <property type="molecule type" value="Genomic_DNA"/>
</dbReference>
<evidence type="ECO:0000313" key="4">
    <source>
        <dbReference type="Proteomes" id="UP000028712"/>
    </source>
</evidence>
<dbReference type="CDD" id="cd00038">
    <property type="entry name" value="CAP_ED"/>
    <property type="match status" value="1"/>
</dbReference>
<reference evidence="3 5" key="2">
    <citation type="submission" date="2016-11" db="EMBL/GenBank/DDBJ databases">
        <title>Whole genomes of Flavobacteriaceae.</title>
        <authorList>
            <person name="Stine C."/>
            <person name="Li C."/>
            <person name="Tadesse D."/>
        </authorList>
    </citation>
    <scope>NUCLEOTIDE SEQUENCE [LARGE SCALE GENOMIC DNA]</scope>
    <source>
        <strain evidence="3 5">ATCC 29551</strain>
    </source>
</reference>
<dbReference type="eggNOG" id="COG0664">
    <property type="taxonomic scope" value="Bacteria"/>
</dbReference>
<accession>A0A086AQ16</accession>
<evidence type="ECO:0000313" key="5">
    <source>
        <dbReference type="Proteomes" id="UP000198424"/>
    </source>
</evidence>
<dbReference type="Proteomes" id="UP000028712">
    <property type="component" value="Unassembled WGS sequence"/>
</dbReference>
<proteinExistence type="predicted"/>
<feature type="domain" description="Cyclic nucleotide-binding" evidence="1">
    <location>
        <begin position="15"/>
        <end position="114"/>
    </location>
</feature>